<dbReference type="EMBL" id="MU839840">
    <property type="protein sequence ID" value="KAK1752160.1"/>
    <property type="molecule type" value="Genomic_DNA"/>
</dbReference>
<feature type="region of interest" description="Disordered" evidence="1">
    <location>
        <begin position="592"/>
        <end position="614"/>
    </location>
</feature>
<evidence type="ECO:0000256" key="2">
    <source>
        <dbReference type="SAM" id="Phobius"/>
    </source>
</evidence>
<keyword evidence="2" id="KW-0812">Transmembrane</keyword>
<evidence type="ECO:0000256" key="1">
    <source>
        <dbReference type="SAM" id="MobiDB-lite"/>
    </source>
</evidence>
<comment type="caution">
    <text evidence="3">The sequence shown here is derived from an EMBL/GenBank/DDBJ whole genome shotgun (WGS) entry which is preliminary data.</text>
</comment>
<keyword evidence="2" id="KW-0472">Membrane</keyword>
<proteinExistence type="predicted"/>
<evidence type="ECO:0000313" key="4">
    <source>
        <dbReference type="Proteomes" id="UP001239445"/>
    </source>
</evidence>
<gene>
    <name evidence="3" type="ORF">QBC47DRAFT_389905</name>
</gene>
<keyword evidence="4" id="KW-1185">Reference proteome</keyword>
<evidence type="ECO:0008006" key="5">
    <source>
        <dbReference type="Google" id="ProtNLM"/>
    </source>
</evidence>
<reference evidence="3" key="1">
    <citation type="submission" date="2023-06" db="EMBL/GenBank/DDBJ databases">
        <title>Genome-scale phylogeny and comparative genomics of the fungal order Sordariales.</title>
        <authorList>
            <consortium name="Lawrence Berkeley National Laboratory"/>
            <person name="Hensen N."/>
            <person name="Bonometti L."/>
            <person name="Westerberg I."/>
            <person name="Brannstrom I.O."/>
            <person name="Guillou S."/>
            <person name="Cros-Aarteil S."/>
            <person name="Calhoun S."/>
            <person name="Haridas S."/>
            <person name="Kuo A."/>
            <person name="Mondo S."/>
            <person name="Pangilinan J."/>
            <person name="Riley R."/>
            <person name="Labutti K."/>
            <person name="Andreopoulos B."/>
            <person name="Lipzen A."/>
            <person name="Chen C."/>
            <person name="Yanf M."/>
            <person name="Daum C."/>
            <person name="Ng V."/>
            <person name="Clum A."/>
            <person name="Steindorff A."/>
            <person name="Ohm R."/>
            <person name="Martin F."/>
            <person name="Silar P."/>
            <person name="Natvig D."/>
            <person name="Lalanne C."/>
            <person name="Gautier V."/>
            <person name="Ament-Velasquez S.L."/>
            <person name="Kruys A."/>
            <person name="Hutchinson M.I."/>
            <person name="Powell A.J."/>
            <person name="Barry K."/>
            <person name="Miller A.N."/>
            <person name="Grigoriev I.V."/>
            <person name="Debuchy R."/>
            <person name="Gladieux P."/>
            <person name="Thoren M.H."/>
            <person name="Johannesson H."/>
        </authorList>
    </citation>
    <scope>NUCLEOTIDE SEQUENCE</scope>
    <source>
        <strain evidence="3">PSN4</strain>
    </source>
</reference>
<keyword evidence="2" id="KW-1133">Transmembrane helix</keyword>
<organism evidence="3 4">
    <name type="scientific">Echria macrotheca</name>
    <dbReference type="NCBI Taxonomy" id="438768"/>
    <lineage>
        <taxon>Eukaryota</taxon>
        <taxon>Fungi</taxon>
        <taxon>Dikarya</taxon>
        <taxon>Ascomycota</taxon>
        <taxon>Pezizomycotina</taxon>
        <taxon>Sordariomycetes</taxon>
        <taxon>Sordariomycetidae</taxon>
        <taxon>Sordariales</taxon>
        <taxon>Schizotheciaceae</taxon>
        <taxon>Echria</taxon>
    </lineage>
</organism>
<accession>A0AAJ0F8H3</accession>
<feature type="transmembrane region" description="Helical" evidence="2">
    <location>
        <begin position="16"/>
        <end position="36"/>
    </location>
</feature>
<dbReference type="Gene3D" id="3.90.550.50">
    <property type="match status" value="1"/>
</dbReference>
<dbReference type="AlphaFoldDB" id="A0AAJ0F8H3"/>
<evidence type="ECO:0000313" key="3">
    <source>
        <dbReference type="EMBL" id="KAK1752160.1"/>
    </source>
</evidence>
<protein>
    <recommendedName>
        <fullName evidence="5">Glycosyltransferase family 31 protein</fullName>
    </recommendedName>
</protein>
<name>A0AAJ0F8H3_9PEZI</name>
<dbReference type="Proteomes" id="UP001239445">
    <property type="component" value="Unassembled WGS sequence"/>
</dbReference>
<feature type="compositionally biased region" description="Basic and acidic residues" evidence="1">
    <location>
        <begin position="598"/>
        <end position="611"/>
    </location>
</feature>
<sequence>MLYRRIILLPYGRAKAVHAAVLLLFGLVVLICLRLAHHRRSIYDVTEGKTSGPWKAEWSSPIKPPHGGGRVNGTHGGAAAVDADVASYLVALGRKYGLTSSVPFVARRVRADYSSSSSSPKGNKESSSWWSFSSQKQKASSRNGRPSLVETDEGFLEADPPLGFVRARLDYDDDDVGVSLNVRDDAILSIPLGPGPKSATPAQVDASALLVAVSTTYARLMYADRAVMHDWARWLTDGRGVSNGAGLVVSLHGATERQVVAVRDMLRRLGIDADVSAASETAGDAGGRYAQLIQSMMRRRIGEGPHGGRKYFGLVDDDVFFPCVGKLLDTLKARFDPDKTFYIGVPSERSDWLVDESPGEEDDIGGTRRMLTYGGAAVFMTPGMLDMAGQLLCLQYTRTSGQPGEEGKAWDMLLYECIARHAPDVRLHVLPGLYNPSHRSHTHTHQITSMGGGYGTGALPLAMHRYRNYHRFEAGKGHLVTSTCGEACFLRRFLFPDGWLLVNGYTLTEYPGGVEAVRDPKLLVTQHQQNRDGTQNPPVVGERLVVVSTEEEDEPVPIMWKGRKKTFRLLDAKVRPNGEVWQAYVNRRGGDNAVSGDFDDRSPGDLVHSDDEERSDVDSVVLLIWEPDKE</sequence>